<dbReference type="FunFam" id="3.60.140.10:FF:000002">
    <property type="entry name" value="Laccase (multicopper oxidoreductase) domain-containing 1"/>
    <property type="match status" value="1"/>
</dbReference>
<evidence type="ECO:0000256" key="30">
    <source>
        <dbReference type="ARBA" id="ARBA00079351"/>
    </source>
</evidence>
<dbReference type="EC" id="2.4.2.1" evidence="7"/>
<dbReference type="GO" id="GO:0005634">
    <property type="term" value="C:nucleus"/>
    <property type="evidence" value="ECO:0007669"/>
    <property type="project" value="UniProtKB-SubCell"/>
</dbReference>
<comment type="caution">
    <text evidence="34">The sequence shown here is derived from an EMBL/GenBank/DDBJ whole genome shotgun (WGS) entry which is preliminary data.</text>
</comment>
<keyword evidence="20" id="KW-0576">Peroxisome</keyword>
<evidence type="ECO:0000256" key="22">
    <source>
        <dbReference type="ARBA" id="ARBA00023242"/>
    </source>
</evidence>
<evidence type="ECO:0000256" key="2">
    <source>
        <dbReference type="ARBA" id="ARBA00004123"/>
    </source>
</evidence>
<comment type="subunit">
    <text evidence="27">Interacts with FASN. Interacts with SDHA. Interacts with ATF6, EIF2AK3 and ERN1.</text>
</comment>
<keyword evidence="17" id="KW-0862">Zinc</keyword>
<evidence type="ECO:0000256" key="7">
    <source>
        <dbReference type="ARBA" id="ARBA00011886"/>
    </source>
</evidence>
<name>A0AAV3AYB5_PYXAD</name>
<dbReference type="InterPro" id="IPR011324">
    <property type="entry name" value="Cytotoxic_necrot_fac-like_cat"/>
</dbReference>
<evidence type="ECO:0000256" key="1">
    <source>
        <dbReference type="ARBA" id="ARBA00000553"/>
    </source>
</evidence>
<evidence type="ECO:0000256" key="29">
    <source>
        <dbReference type="ARBA" id="ARBA00075738"/>
    </source>
</evidence>
<evidence type="ECO:0000256" key="13">
    <source>
        <dbReference type="ARBA" id="ARBA00022679"/>
    </source>
</evidence>
<keyword evidence="15" id="KW-0378">Hydrolase</keyword>
<evidence type="ECO:0000256" key="20">
    <source>
        <dbReference type="ARBA" id="ARBA00023140"/>
    </source>
</evidence>
<evidence type="ECO:0000256" key="26">
    <source>
        <dbReference type="ARBA" id="ARBA00051406"/>
    </source>
</evidence>
<evidence type="ECO:0000256" key="16">
    <source>
        <dbReference type="ARBA" id="ARBA00022824"/>
    </source>
</evidence>
<evidence type="ECO:0000313" key="35">
    <source>
        <dbReference type="Proteomes" id="UP001181693"/>
    </source>
</evidence>
<evidence type="ECO:0000256" key="24">
    <source>
        <dbReference type="ARBA" id="ARBA00048968"/>
    </source>
</evidence>
<evidence type="ECO:0000256" key="11">
    <source>
        <dbReference type="ARBA" id="ARBA00022553"/>
    </source>
</evidence>
<dbReference type="SUPFAM" id="SSF64438">
    <property type="entry name" value="CNF1/YfiH-like putative cysteine hydrolases"/>
    <property type="match status" value="1"/>
</dbReference>
<protein>
    <recommendedName>
        <fullName evidence="28">Purine nucleoside phosphorylase LACC1</fullName>
        <ecNumber evidence="7">2.4.2.1</ecNumber>
        <ecNumber evidence="8">2.4.2.28</ecNumber>
        <ecNumber evidence="9">3.5.4.4</ecNumber>
    </recommendedName>
    <alternativeName>
        <fullName evidence="31">Adenosine deaminase LACC1</fullName>
    </alternativeName>
    <alternativeName>
        <fullName evidence="30">Fatty acid metabolism-immunity nexus</fullName>
    </alternativeName>
    <alternativeName>
        <fullName evidence="29">Guanosine phosphorylase LACC1</fullName>
    </alternativeName>
    <alternativeName>
        <fullName evidence="32">Laccase domain-containing protein 1</fullName>
    </alternativeName>
    <alternativeName>
        <fullName evidence="33">S-methyl-5'-thioadenosine phosphorylase LACC1</fullName>
    </alternativeName>
</protein>
<evidence type="ECO:0000256" key="21">
    <source>
        <dbReference type="ARBA" id="ARBA00023198"/>
    </source>
</evidence>
<evidence type="ECO:0000256" key="4">
    <source>
        <dbReference type="ARBA" id="ARBA00004275"/>
    </source>
</evidence>
<dbReference type="PANTHER" id="PTHR30616:SF2">
    <property type="entry name" value="PURINE NUCLEOSIDE PHOSPHORYLASE LACC1"/>
    <property type="match status" value="1"/>
</dbReference>
<comment type="catalytic activity">
    <reaction evidence="24">
        <text>adenosine + phosphate = alpha-D-ribose 1-phosphate + adenine</text>
        <dbReference type="Rhea" id="RHEA:27642"/>
        <dbReference type="ChEBI" id="CHEBI:16335"/>
        <dbReference type="ChEBI" id="CHEBI:16708"/>
        <dbReference type="ChEBI" id="CHEBI:43474"/>
        <dbReference type="ChEBI" id="CHEBI:57720"/>
        <dbReference type="EC" id="2.4.2.1"/>
    </reaction>
    <physiologicalReaction direction="left-to-right" evidence="24">
        <dbReference type="Rhea" id="RHEA:27643"/>
    </physiologicalReaction>
</comment>
<evidence type="ECO:0000256" key="10">
    <source>
        <dbReference type="ARBA" id="ARBA00022490"/>
    </source>
</evidence>
<keyword evidence="14" id="KW-0479">Metal-binding</keyword>
<dbReference type="GO" id="GO:0005783">
    <property type="term" value="C:endoplasmic reticulum"/>
    <property type="evidence" value="ECO:0007669"/>
    <property type="project" value="UniProtKB-SubCell"/>
</dbReference>
<evidence type="ECO:0000256" key="33">
    <source>
        <dbReference type="ARBA" id="ARBA00081957"/>
    </source>
</evidence>
<evidence type="ECO:0000256" key="31">
    <source>
        <dbReference type="ARBA" id="ARBA00079781"/>
    </source>
</evidence>
<evidence type="ECO:0000256" key="27">
    <source>
        <dbReference type="ARBA" id="ARBA00063955"/>
    </source>
</evidence>
<keyword evidence="16" id="KW-0256">Endoplasmic reticulum</keyword>
<dbReference type="CDD" id="cd16833">
    <property type="entry name" value="YfiH"/>
    <property type="match status" value="1"/>
</dbReference>
<keyword evidence="12" id="KW-0399">Innate immunity</keyword>
<dbReference type="GO" id="GO:0006954">
    <property type="term" value="P:inflammatory response"/>
    <property type="evidence" value="ECO:0007669"/>
    <property type="project" value="UniProtKB-KW"/>
</dbReference>
<keyword evidence="19" id="KW-0007">Acetylation</keyword>
<dbReference type="AlphaFoldDB" id="A0AAV3AYB5"/>
<evidence type="ECO:0000256" key="5">
    <source>
        <dbReference type="ARBA" id="ARBA00004496"/>
    </source>
</evidence>
<evidence type="ECO:0000256" key="14">
    <source>
        <dbReference type="ARBA" id="ARBA00022723"/>
    </source>
</evidence>
<sequence length="445" mass="50046">MVEESSNEEVVLIDMFDSGCHTDLNKNKAFTHIWRIIKRRYSTNVPFTFFMCCQKPTCKDGKPDLLSEATEAHFDYLKNGYKVVRDSNKAAILYSIKQEIDALDINRILVILPQEKRTEWDIYVEQLFTPVYSFTLECYEMHCGMDNITTSCSSQQSSRDISDDYKVIAMKNVQTYLQSLPALKGDLVILKSQLIPEETFLHGFTTRCGGITRIPTLSGLNLFCSPRRKDPKAVVAENFRRLGKAAEFDPQTYVPIKVDHAEVVKILGKTDPERYDGIVTNQKGVTIAAPGADCIPIIFCDPVKKVCGAAHSGWKGTLLGVSMATVNAMVSEYSCDVKDILVVLGPSVGPCCFTLDQEDARAFHDIDPQCVRQIESPKPYVDIRRATRVLLERGGILRQNIQDDTIVDKSLNVTLCTSCYPEKFFSHVRDGENFGTQICFIAIRE</sequence>
<evidence type="ECO:0000313" key="34">
    <source>
        <dbReference type="EMBL" id="DBA33010.1"/>
    </source>
</evidence>
<dbReference type="InterPro" id="IPR038371">
    <property type="entry name" value="Cu_polyphenol_OxRdtase_sf"/>
</dbReference>
<dbReference type="GO" id="GO:0005777">
    <property type="term" value="C:peroxisome"/>
    <property type="evidence" value="ECO:0007669"/>
    <property type="project" value="UniProtKB-SubCell"/>
</dbReference>
<evidence type="ECO:0000256" key="32">
    <source>
        <dbReference type="ARBA" id="ARBA00081352"/>
    </source>
</evidence>
<dbReference type="GO" id="GO:0017061">
    <property type="term" value="F:S-methyl-5-thioadenosine phosphorylase activity"/>
    <property type="evidence" value="ECO:0007669"/>
    <property type="project" value="UniProtKB-EC"/>
</dbReference>
<dbReference type="Pfam" id="PF02578">
    <property type="entry name" value="Cu-oxidase_4"/>
    <property type="match status" value="1"/>
</dbReference>
<evidence type="ECO:0000256" key="9">
    <source>
        <dbReference type="ARBA" id="ARBA00012784"/>
    </source>
</evidence>
<evidence type="ECO:0000256" key="8">
    <source>
        <dbReference type="ARBA" id="ARBA00011976"/>
    </source>
</evidence>
<keyword evidence="13" id="KW-0808">Transferase</keyword>
<comment type="similarity">
    <text evidence="6">Belongs to the purine nucleoside phosphorylase YfiH/LACC1 family.</text>
</comment>
<dbReference type="InterPro" id="IPR003730">
    <property type="entry name" value="Cu_polyphenol_OxRdtase"/>
</dbReference>
<dbReference type="EMBL" id="DYDO01000001">
    <property type="protein sequence ID" value="DBA33010.1"/>
    <property type="molecule type" value="Genomic_DNA"/>
</dbReference>
<evidence type="ECO:0000256" key="25">
    <source>
        <dbReference type="ARBA" id="ARBA00049893"/>
    </source>
</evidence>
<dbReference type="GO" id="GO:0005507">
    <property type="term" value="F:copper ion binding"/>
    <property type="evidence" value="ECO:0007669"/>
    <property type="project" value="TreeGrafter"/>
</dbReference>
<keyword evidence="11" id="KW-0597">Phosphoprotein</keyword>
<keyword evidence="18" id="KW-0391">Immunity</keyword>
<proteinExistence type="inferred from homology"/>
<keyword evidence="10" id="KW-0963">Cytoplasm</keyword>
<dbReference type="EC" id="2.4.2.28" evidence="8"/>
<comment type="subcellular location">
    <subcellularLocation>
        <location evidence="5">Cytoplasm</location>
    </subcellularLocation>
    <subcellularLocation>
        <location evidence="3">Endoplasmic reticulum</location>
    </subcellularLocation>
    <subcellularLocation>
        <location evidence="2">Nucleus</location>
    </subcellularLocation>
    <subcellularLocation>
        <location evidence="4">Peroxisome</location>
    </subcellularLocation>
</comment>
<keyword evidence="22" id="KW-0539">Nucleus</keyword>
<evidence type="ECO:0000256" key="15">
    <source>
        <dbReference type="ARBA" id="ARBA00022801"/>
    </source>
</evidence>
<evidence type="ECO:0000256" key="17">
    <source>
        <dbReference type="ARBA" id="ARBA00022833"/>
    </source>
</evidence>
<comment type="catalytic activity">
    <reaction evidence="25">
        <text>S-methyl-5'-thioadenosine + phosphate = 5-(methylsulfanyl)-alpha-D-ribose 1-phosphate + adenine</text>
        <dbReference type="Rhea" id="RHEA:11852"/>
        <dbReference type="ChEBI" id="CHEBI:16708"/>
        <dbReference type="ChEBI" id="CHEBI:17509"/>
        <dbReference type="ChEBI" id="CHEBI:43474"/>
        <dbReference type="ChEBI" id="CHEBI:58533"/>
        <dbReference type="EC" id="2.4.2.28"/>
    </reaction>
    <physiologicalReaction direction="left-to-right" evidence="25">
        <dbReference type="Rhea" id="RHEA:11853"/>
    </physiologicalReaction>
</comment>
<comment type="catalytic activity">
    <reaction evidence="26">
        <text>guanosine + phosphate = alpha-D-ribose 1-phosphate + guanine</text>
        <dbReference type="Rhea" id="RHEA:13233"/>
        <dbReference type="ChEBI" id="CHEBI:16235"/>
        <dbReference type="ChEBI" id="CHEBI:16750"/>
        <dbReference type="ChEBI" id="CHEBI:43474"/>
        <dbReference type="ChEBI" id="CHEBI:57720"/>
        <dbReference type="EC" id="2.4.2.1"/>
    </reaction>
    <physiologicalReaction direction="left-to-right" evidence="26">
        <dbReference type="Rhea" id="RHEA:13234"/>
    </physiologicalReaction>
</comment>
<dbReference type="GO" id="GO:0031347">
    <property type="term" value="P:regulation of defense response"/>
    <property type="evidence" value="ECO:0007669"/>
    <property type="project" value="UniProtKB-ARBA"/>
</dbReference>
<dbReference type="EC" id="3.5.4.4" evidence="9"/>
<gene>
    <name evidence="34" type="ORF">GDO54_000748</name>
</gene>
<reference evidence="34" key="1">
    <citation type="thesis" date="2020" institute="ProQuest LLC" country="789 East Eisenhower Parkway, Ann Arbor, MI, USA">
        <title>Comparative Genomics and Chromosome Evolution.</title>
        <authorList>
            <person name="Mudd A.B."/>
        </authorList>
    </citation>
    <scope>NUCLEOTIDE SEQUENCE</scope>
    <source>
        <strain evidence="34">1538</strain>
        <tissue evidence="34">Blood</tissue>
    </source>
</reference>
<dbReference type="PANTHER" id="PTHR30616">
    <property type="entry name" value="UNCHARACTERIZED PROTEIN YFIH"/>
    <property type="match status" value="1"/>
</dbReference>
<dbReference type="Proteomes" id="UP001181693">
    <property type="component" value="Unassembled WGS sequence"/>
</dbReference>
<dbReference type="GO" id="GO:0045087">
    <property type="term" value="P:innate immune response"/>
    <property type="evidence" value="ECO:0007669"/>
    <property type="project" value="UniProtKB-KW"/>
</dbReference>
<keyword evidence="35" id="KW-1185">Reference proteome</keyword>
<evidence type="ECO:0000256" key="12">
    <source>
        <dbReference type="ARBA" id="ARBA00022588"/>
    </source>
</evidence>
<evidence type="ECO:0000256" key="23">
    <source>
        <dbReference type="ARBA" id="ARBA00047989"/>
    </source>
</evidence>
<dbReference type="Gene3D" id="3.60.140.10">
    <property type="entry name" value="CNF1/YfiH-like putative cysteine hydrolases"/>
    <property type="match status" value="1"/>
</dbReference>
<comment type="catalytic activity">
    <reaction evidence="23">
        <text>adenosine + H2O + H(+) = inosine + NH4(+)</text>
        <dbReference type="Rhea" id="RHEA:24408"/>
        <dbReference type="ChEBI" id="CHEBI:15377"/>
        <dbReference type="ChEBI" id="CHEBI:15378"/>
        <dbReference type="ChEBI" id="CHEBI:16335"/>
        <dbReference type="ChEBI" id="CHEBI:17596"/>
        <dbReference type="ChEBI" id="CHEBI:28938"/>
        <dbReference type="EC" id="3.5.4.4"/>
    </reaction>
    <physiologicalReaction direction="left-to-right" evidence="23">
        <dbReference type="Rhea" id="RHEA:24409"/>
    </physiologicalReaction>
</comment>
<keyword evidence="21" id="KW-0395">Inflammatory response</keyword>
<evidence type="ECO:0000256" key="19">
    <source>
        <dbReference type="ARBA" id="ARBA00022990"/>
    </source>
</evidence>
<accession>A0AAV3AYB5</accession>
<evidence type="ECO:0000256" key="18">
    <source>
        <dbReference type="ARBA" id="ARBA00022859"/>
    </source>
</evidence>
<dbReference type="GO" id="GO:0016787">
    <property type="term" value="F:hydrolase activity"/>
    <property type="evidence" value="ECO:0007669"/>
    <property type="project" value="UniProtKB-KW"/>
</dbReference>
<organism evidence="34 35">
    <name type="scientific">Pyxicephalus adspersus</name>
    <name type="common">African bullfrog</name>
    <dbReference type="NCBI Taxonomy" id="30357"/>
    <lineage>
        <taxon>Eukaryota</taxon>
        <taxon>Metazoa</taxon>
        <taxon>Chordata</taxon>
        <taxon>Craniata</taxon>
        <taxon>Vertebrata</taxon>
        <taxon>Euteleostomi</taxon>
        <taxon>Amphibia</taxon>
        <taxon>Batrachia</taxon>
        <taxon>Anura</taxon>
        <taxon>Neobatrachia</taxon>
        <taxon>Ranoidea</taxon>
        <taxon>Pyxicephalidae</taxon>
        <taxon>Pyxicephalinae</taxon>
        <taxon>Pyxicephalus</taxon>
    </lineage>
</organism>
<evidence type="ECO:0000256" key="6">
    <source>
        <dbReference type="ARBA" id="ARBA00007353"/>
    </source>
</evidence>
<evidence type="ECO:0000256" key="28">
    <source>
        <dbReference type="ARBA" id="ARBA00071637"/>
    </source>
</evidence>
<evidence type="ECO:0000256" key="3">
    <source>
        <dbReference type="ARBA" id="ARBA00004240"/>
    </source>
</evidence>
<comment type="catalytic activity">
    <reaction evidence="1">
        <text>inosine + phosphate = alpha-D-ribose 1-phosphate + hypoxanthine</text>
        <dbReference type="Rhea" id="RHEA:27646"/>
        <dbReference type="ChEBI" id="CHEBI:17368"/>
        <dbReference type="ChEBI" id="CHEBI:17596"/>
        <dbReference type="ChEBI" id="CHEBI:43474"/>
        <dbReference type="ChEBI" id="CHEBI:57720"/>
        <dbReference type="EC" id="2.4.2.1"/>
    </reaction>
    <physiologicalReaction direction="left-to-right" evidence="1">
        <dbReference type="Rhea" id="RHEA:27647"/>
    </physiologicalReaction>
</comment>